<dbReference type="PANTHER" id="PTHR32401:SF49">
    <property type="entry name" value="OS10G0129200 PROTEIN"/>
    <property type="match status" value="1"/>
</dbReference>
<dbReference type="EMBL" id="JAYKXN010000001">
    <property type="protein sequence ID" value="KAK7319519.1"/>
    <property type="molecule type" value="Genomic_DNA"/>
</dbReference>
<dbReference type="InterPro" id="IPR001220">
    <property type="entry name" value="Legume_lectin_dom"/>
</dbReference>
<dbReference type="InterPro" id="IPR013320">
    <property type="entry name" value="ConA-like_dom_sf"/>
</dbReference>
<dbReference type="SUPFAM" id="SSF49899">
    <property type="entry name" value="Concanavalin A-like lectins/glucanases"/>
    <property type="match status" value="1"/>
</dbReference>
<accession>A0AAN9Q386</accession>
<protein>
    <recommendedName>
        <fullName evidence="4">Legume lectin domain-containing protein</fullName>
    </recommendedName>
</protein>
<dbReference type="GO" id="GO:0030246">
    <property type="term" value="F:carbohydrate binding"/>
    <property type="evidence" value="ECO:0007669"/>
    <property type="project" value="UniProtKB-KW"/>
</dbReference>
<name>A0AAN9Q386_CLITE</name>
<evidence type="ECO:0000256" key="2">
    <source>
        <dbReference type="ARBA" id="ARBA00022734"/>
    </source>
</evidence>
<dbReference type="InterPro" id="IPR019825">
    <property type="entry name" value="Lectin_legB_Mn/Ca_BS"/>
</dbReference>
<organism evidence="5 6">
    <name type="scientific">Clitoria ternatea</name>
    <name type="common">Butterfly pea</name>
    <dbReference type="NCBI Taxonomy" id="43366"/>
    <lineage>
        <taxon>Eukaryota</taxon>
        <taxon>Viridiplantae</taxon>
        <taxon>Streptophyta</taxon>
        <taxon>Embryophyta</taxon>
        <taxon>Tracheophyta</taxon>
        <taxon>Spermatophyta</taxon>
        <taxon>Magnoliopsida</taxon>
        <taxon>eudicotyledons</taxon>
        <taxon>Gunneridae</taxon>
        <taxon>Pentapetalae</taxon>
        <taxon>rosids</taxon>
        <taxon>fabids</taxon>
        <taxon>Fabales</taxon>
        <taxon>Fabaceae</taxon>
        <taxon>Papilionoideae</taxon>
        <taxon>50 kb inversion clade</taxon>
        <taxon>NPAAA clade</taxon>
        <taxon>indigoferoid/millettioid clade</taxon>
        <taxon>Phaseoleae</taxon>
        <taxon>Clitoria</taxon>
    </lineage>
</organism>
<dbReference type="PROSITE" id="PS00307">
    <property type="entry name" value="LECTIN_LEGUME_BETA"/>
    <property type="match status" value="1"/>
</dbReference>
<comment type="caution">
    <text evidence="5">The sequence shown here is derived from an EMBL/GenBank/DDBJ whole genome shotgun (WGS) entry which is preliminary data.</text>
</comment>
<dbReference type="Proteomes" id="UP001359559">
    <property type="component" value="Unassembled WGS sequence"/>
</dbReference>
<evidence type="ECO:0000313" key="5">
    <source>
        <dbReference type="EMBL" id="KAK7319519.1"/>
    </source>
</evidence>
<dbReference type="InterPro" id="IPR050258">
    <property type="entry name" value="Leguminous_Lectin"/>
</dbReference>
<keyword evidence="3" id="KW-0812">Transmembrane</keyword>
<evidence type="ECO:0000259" key="4">
    <source>
        <dbReference type="Pfam" id="PF00139"/>
    </source>
</evidence>
<sequence>MTPLANSQPVSFGYNFSNSVDVKQLNLEPEGDFSMLSSGIQLTAGPGSVGRGPRGDGFTFFLANQSLPHLNDMPRVEELKGGGLGIGRVDKNITTLTTEYQFVAVEFDTFSNAWDPRDPHVGVNVDSMQSDIAARWLLGSTEENSSYEYDCSIEYDSGDNFLKVNFTEYAIDQERVTHHFSYHIDLRQYLEEWIIVGISASTGDESEEQHILTSWSFNKSLPSNVNHGNIIKSMDKLLLQGMGIGLGLCGGLSGLGYILSRKSKKRKEEEPVSETNSDLKMDDDFQMGIGPKKIPRLIHLPETTDELFFTVSSS</sequence>
<dbReference type="Pfam" id="PF00139">
    <property type="entry name" value="Lectin_legB"/>
    <property type="match status" value="1"/>
</dbReference>
<keyword evidence="3" id="KW-0472">Membrane</keyword>
<evidence type="ECO:0000256" key="1">
    <source>
        <dbReference type="ARBA" id="ARBA00007606"/>
    </source>
</evidence>
<feature type="transmembrane region" description="Helical" evidence="3">
    <location>
        <begin position="237"/>
        <end position="259"/>
    </location>
</feature>
<reference evidence="5 6" key="1">
    <citation type="submission" date="2024-01" db="EMBL/GenBank/DDBJ databases">
        <title>The genomes of 5 underutilized Papilionoideae crops provide insights into root nodulation and disease resistance.</title>
        <authorList>
            <person name="Yuan L."/>
        </authorList>
    </citation>
    <scope>NUCLEOTIDE SEQUENCE [LARGE SCALE GENOMIC DNA]</scope>
    <source>
        <strain evidence="5">LY-2023</strain>
        <tissue evidence="5">Leaf</tissue>
    </source>
</reference>
<dbReference type="PANTHER" id="PTHR32401">
    <property type="entry name" value="CONCANAVALIN A-LIKE LECTIN FAMILY PROTEIN"/>
    <property type="match status" value="1"/>
</dbReference>
<evidence type="ECO:0000256" key="3">
    <source>
        <dbReference type="SAM" id="Phobius"/>
    </source>
</evidence>
<keyword evidence="3" id="KW-1133">Transmembrane helix</keyword>
<evidence type="ECO:0000313" key="6">
    <source>
        <dbReference type="Proteomes" id="UP001359559"/>
    </source>
</evidence>
<keyword evidence="6" id="KW-1185">Reference proteome</keyword>
<dbReference type="AlphaFoldDB" id="A0AAN9Q386"/>
<feature type="domain" description="Legume lectin" evidence="4">
    <location>
        <begin position="52"/>
        <end position="224"/>
    </location>
</feature>
<gene>
    <name evidence="5" type="ORF">RJT34_04240</name>
</gene>
<dbReference type="Gene3D" id="2.60.120.200">
    <property type="match status" value="1"/>
</dbReference>
<proteinExistence type="inferred from homology"/>
<keyword evidence="2" id="KW-0430">Lectin</keyword>
<comment type="similarity">
    <text evidence="1">Belongs to the leguminous lectin family.</text>
</comment>